<sequence length="114" mass="12422">MYDGMTRVELKQKLMNGGDNRGPTFTTVGGYRDDKEGVYNAACSFLVQVNANWESPRQKKKAAARAAAEAAEDSDDGGSETKTVSSTNNVLMYSAVAVCLSMAIYYFWPSNNSE</sequence>
<evidence type="ECO:0000256" key="2">
    <source>
        <dbReference type="SAM" id="Phobius"/>
    </source>
</evidence>
<reference evidence="3 4" key="1">
    <citation type="submission" date="2016-07" db="EMBL/GenBank/DDBJ databases">
        <title>Pervasive Adenine N6-methylation of Active Genes in Fungi.</title>
        <authorList>
            <consortium name="DOE Joint Genome Institute"/>
            <person name="Mondo S.J."/>
            <person name="Dannebaum R.O."/>
            <person name="Kuo R.C."/>
            <person name="Labutti K."/>
            <person name="Haridas S."/>
            <person name="Kuo A."/>
            <person name="Salamov A."/>
            <person name="Ahrendt S.R."/>
            <person name="Lipzen A."/>
            <person name="Sullivan W."/>
            <person name="Andreopoulos W.B."/>
            <person name="Clum A."/>
            <person name="Lindquist E."/>
            <person name="Daum C."/>
            <person name="Ramamoorthy G.K."/>
            <person name="Gryganskyi A."/>
            <person name="Culley D."/>
            <person name="Magnuson J.K."/>
            <person name="James T.Y."/>
            <person name="O'Malley M.A."/>
            <person name="Stajich J.E."/>
            <person name="Spatafora J.W."/>
            <person name="Visel A."/>
            <person name="Grigoriev I.V."/>
        </authorList>
    </citation>
    <scope>NUCLEOTIDE SEQUENCE [LARGE SCALE GENOMIC DNA]</scope>
    <source>
        <strain evidence="3 4">JEL800</strain>
    </source>
</reference>
<dbReference type="OrthoDB" id="2141426at2759"/>
<keyword evidence="2" id="KW-1133">Transmembrane helix</keyword>
<dbReference type="AlphaFoldDB" id="A0A1Y2BA52"/>
<feature type="transmembrane region" description="Helical" evidence="2">
    <location>
        <begin position="90"/>
        <end position="108"/>
    </location>
</feature>
<feature type="region of interest" description="Disordered" evidence="1">
    <location>
        <begin position="57"/>
        <end position="84"/>
    </location>
</feature>
<dbReference type="EMBL" id="MCGO01000076">
    <property type="protein sequence ID" value="ORY31576.1"/>
    <property type="molecule type" value="Genomic_DNA"/>
</dbReference>
<evidence type="ECO:0000256" key="1">
    <source>
        <dbReference type="SAM" id="MobiDB-lite"/>
    </source>
</evidence>
<evidence type="ECO:0000313" key="4">
    <source>
        <dbReference type="Proteomes" id="UP000193642"/>
    </source>
</evidence>
<gene>
    <name evidence="3" type="ORF">BCR33DRAFT_723926</name>
</gene>
<keyword evidence="2" id="KW-0812">Transmembrane</keyword>
<comment type="caution">
    <text evidence="3">The sequence shown here is derived from an EMBL/GenBank/DDBJ whole genome shotgun (WGS) entry which is preliminary data.</text>
</comment>
<evidence type="ECO:0000313" key="3">
    <source>
        <dbReference type="EMBL" id="ORY31576.1"/>
    </source>
</evidence>
<accession>A0A1Y2BA52</accession>
<dbReference type="Proteomes" id="UP000193642">
    <property type="component" value="Unassembled WGS sequence"/>
</dbReference>
<name>A0A1Y2BA52_9FUNG</name>
<protein>
    <submittedName>
        <fullName evidence="3">Uncharacterized protein</fullName>
    </submittedName>
</protein>
<proteinExistence type="predicted"/>
<organism evidence="3 4">
    <name type="scientific">Rhizoclosmatium globosum</name>
    <dbReference type="NCBI Taxonomy" id="329046"/>
    <lineage>
        <taxon>Eukaryota</taxon>
        <taxon>Fungi</taxon>
        <taxon>Fungi incertae sedis</taxon>
        <taxon>Chytridiomycota</taxon>
        <taxon>Chytridiomycota incertae sedis</taxon>
        <taxon>Chytridiomycetes</taxon>
        <taxon>Chytridiales</taxon>
        <taxon>Chytriomycetaceae</taxon>
        <taxon>Rhizoclosmatium</taxon>
    </lineage>
</organism>
<keyword evidence="4" id="KW-1185">Reference proteome</keyword>
<keyword evidence="2" id="KW-0472">Membrane</keyword>